<evidence type="ECO:0000256" key="1">
    <source>
        <dbReference type="SAM" id="MobiDB-lite"/>
    </source>
</evidence>
<name>A0A840NQE5_9PSEU</name>
<dbReference type="EMBL" id="JACHIV010000001">
    <property type="protein sequence ID" value="MBB5071489.1"/>
    <property type="molecule type" value="Genomic_DNA"/>
</dbReference>
<accession>A0A840NQE5</accession>
<protein>
    <submittedName>
        <fullName evidence="2">Uncharacterized protein</fullName>
    </submittedName>
</protein>
<gene>
    <name evidence="2" type="ORF">BJ969_004577</name>
</gene>
<evidence type="ECO:0000313" key="2">
    <source>
        <dbReference type="EMBL" id="MBB5071489.1"/>
    </source>
</evidence>
<dbReference type="Proteomes" id="UP000580474">
    <property type="component" value="Unassembled WGS sequence"/>
</dbReference>
<proteinExistence type="predicted"/>
<evidence type="ECO:0000313" key="3">
    <source>
        <dbReference type="Proteomes" id="UP000580474"/>
    </source>
</evidence>
<reference evidence="2 3" key="1">
    <citation type="submission" date="2020-08" db="EMBL/GenBank/DDBJ databases">
        <title>Sequencing the genomes of 1000 actinobacteria strains.</title>
        <authorList>
            <person name="Klenk H.-P."/>
        </authorList>
    </citation>
    <scope>NUCLEOTIDE SEQUENCE [LARGE SCALE GENOMIC DNA]</scope>
    <source>
        <strain evidence="2 3">DSM 45582</strain>
    </source>
</reference>
<dbReference type="AlphaFoldDB" id="A0A840NQE5"/>
<feature type="region of interest" description="Disordered" evidence="1">
    <location>
        <begin position="18"/>
        <end position="41"/>
    </location>
</feature>
<comment type="caution">
    <text evidence="2">The sequence shown here is derived from an EMBL/GenBank/DDBJ whole genome shotgun (WGS) entry which is preliminary data.</text>
</comment>
<organism evidence="2 3">
    <name type="scientific">Saccharopolyspora gloriosae</name>
    <dbReference type="NCBI Taxonomy" id="455344"/>
    <lineage>
        <taxon>Bacteria</taxon>
        <taxon>Bacillati</taxon>
        <taxon>Actinomycetota</taxon>
        <taxon>Actinomycetes</taxon>
        <taxon>Pseudonocardiales</taxon>
        <taxon>Pseudonocardiaceae</taxon>
        <taxon>Saccharopolyspora</taxon>
    </lineage>
</organism>
<sequence>MVVLLRWSLLSGVAADTTPTDNVAHLDGRDQGHAVSSYEPS</sequence>
<keyword evidence="3" id="KW-1185">Reference proteome</keyword>